<comment type="similarity">
    <text evidence="1">Belongs to the nitroreductase family.</text>
</comment>
<evidence type="ECO:0000259" key="3">
    <source>
        <dbReference type="Pfam" id="PF00881"/>
    </source>
</evidence>
<dbReference type="EMBL" id="JACSNR010000002">
    <property type="protein sequence ID" value="MBM6922701.1"/>
    <property type="molecule type" value="Genomic_DNA"/>
</dbReference>
<proteinExistence type="inferred from homology"/>
<sequence length="170" mass="19141">MLENNPVLDAIRSRRSIRKYTGEPIAEPVRRAILEAGFYAPSAMNRRPFHFVSITDRELMQKLSDLHPYAKMLPQADWAIIVCGDESVSGPFYMDDCAAATQNILLAAHSLGVGAVWCGVDHTERQQPFGELLGLPEHIKAYSLIVLGMPAEEKETLDRVEPDKIHENRW</sequence>
<dbReference type="RefSeq" id="WP_204719756.1">
    <property type="nucleotide sequence ID" value="NZ_JACSNR010000002.1"/>
</dbReference>
<evidence type="ECO:0000256" key="1">
    <source>
        <dbReference type="ARBA" id="ARBA00007118"/>
    </source>
</evidence>
<feature type="domain" description="Nitroreductase" evidence="3">
    <location>
        <begin position="72"/>
        <end position="146"/>
    </location>
</feature>
<dbReference type="Pfam" id="PF00881">
    <property type="entry name" value="Nitroreductase"/>
    <property type="match status" value="2"/>
</dbReference>
<dbReference type="Gene3D" id="3.40.109.10">
    <property type="entry name" value="NADH Oxidase"/>
    <property type="match status" value="1"/>
</dbReference>
<evidence type="ECO:0000313" key="5">
    <source>
        <dbReference type="Proteomes" id="UP000724149"/>
    </source>
</evidence>
<keyword evidence="5" id="KW-1185">Reference proteome</keyword>
<evidence type="ECO:0000313" key="4">
    <source>
        <dbReference type="EMBL" id="MBM6922701.1"/>
    </source>
</evidence>
<protein>
    <submittedName>
        <fullName evidence="4">Nitroreductase family protein</fullName>
    </submittedName>
</protein>
<comment type="caution">
    <text evidence="4">The sequence shown here is derived from an EMBL/GenBank/DDBJ whole genome shotgun (WGS) entry which is preliminary data.</text>
</comment>
<evidence type="ECO:0000256" key="2">
    <source>
        <dbReference type="ARBA" id="ARBA00023002"/>
    </source>
</evidence>
<reference evidence="4 5" key="1">
    <citation type="journal article" date="2021" name="Sci. Rep.">
        <title>The distribution of antibiotic resistance genes in chicken gut microbiota commensals.</title>
        <authorList>
            <person name="Juricova H."/>
            <person name="Matiasovicova J."/>
            <person name="Kubasova T."/>
            <person name="Cejkova D."/>
            <person name="Rychlik I."/>
        </authorList>
    </citation>
    <scope>NUCLEOTIDE SEQUENCE [LARGE SCALE GENOMIC DNA]</scope>
    <source>
        <strain evidence="4 5">An564</strain>
    </source>
</reference>
<feature type="domain" description="Nitroreductase" evidence="3">
    <location>
        <begin position="11"/>
        <end position="65"/>
    </location>
</feature>
<accession>A0ABS2GKR4</accession>
<organism evidence="4 5">
    <name type="scientific">Hydrogenoanaerobacterium saccharovorans</name>
    <dbReference type="NCBI Taxonomy" id="474960"/>
    <lineage>
        <taxon>Bacteria</taxon>
        <taxon>Bacillati</taxon>
        <taxon>Bacillota</taxon>
        <taxon>Clostridia</taxon>
        <taxon>Eubacteriales</taxon>
        <taxon>Oscillospiraceae</taxon>
        <taxon>Hydrogenoanaerobacterium</taxon>
    </lineage>
</organism>
<dbReference type="CDD" id="cd02150">
    <property type="entry name" value="nitroreductase"/>
    <property type="match status" value="1"/>
</dbReference>
<dbReference type="Proteomes" id="UP000724149">
    <property type="component" value="Unassembled WGS sequence"/>
</dbReference>
<dbReference type="PANTHER" id="PTHR43673:SF10">
    <property type="entry name" value="NADH DEHYDROGENASE_NAD(P)H NITROREDUCTASE XCC3605-RELATED"/>
    <property type="match status" value="1"/>
</dbReference>
<name>A0ABS2GKR4_9FIRM</name>
<gene>
    <name evidence="4" type="ORF">H9X81_03205</name>
</gene>
<dbReference type="InterPro" id="IPR000415">
    <property type="entry name" value="Nitroreductase-like"/>
</dbReference>
<dbReference type="InterPro" id="IPR029479">
    <property type="entry name" value="Nitroreductase"/>
</dbReference>
<keyword evidence="2" id="KW-0560">Oxidoreductase</keyword>
<dbReference type="PANTHER" id="PTHR43673">
    <property type="entry name" value="NAD(P)H NITROREDUCTASE YDGI-RELATED"/>
    <property type="match status" value="1"/>
</dbReference>
<dbReference type="SUPFAM" id="SSF55469">
    <property type="entry name" value="FMN-dependent nitroreductase-like"/>
    <property type="match status" value="1"/>
</dbReference>